<accession>A0A8H5AY15</accession>
<evidence type="ECO:0000256" key="1">
    <source>
        <dbReference type="SAM" id="MobiDB-lite"/>
    </source>
</evidence>
<dbReference type="Proteomes" id="UP000567179">
    <property type="component" value="Unassembled WGS sequence"/>
</dbReference>
<comment type="caution">
    <text evidence="3">The sequence shown here is derived from an EMBL/GenBank/DDBJ whole genome shotgun (WGS) entry which is preliminary data.</text>
</comment>
<feature type="transmembrane region" description="Helical" evidence="2">
    <location>
        <begin position="196"/>
        <end position="219"/>
    </location>
</feature>
<evidence type="ECO:0000313" key="3">
    <source>
        <dbReference type="EMBL" id="KAF5313041.1"/>
    </source>
</evidence>
<protein>
    <submittedName>
        <fullName evidence="3">Uncharacterized protein</fullName>
    </submittedName>
</protein>
<sequence length="464" mass="49266">MSAASASHTSSRPAKPPPAVSSGAKMPATEAVTTHPAPPATTKKGTSSSKPSPTSAHPQTTEHQPTTPRPSPSPSPPGNAPKVNNASTPSSSPRPSSVEPSRPASTITSVTFVNGALQTTVTAHPNSTFASPVSITALNSLGNPVLTAPPLVTIMSTSILSNGQMSTVTQIVANPVDGLGRVNAVENNGFFHNSGVVAGVFTAVGVVAAAVLATLIFCIRRKRRSQRRKRWLAGMKPQRTYPQEDPFQDPMDNYEQKSPTIASMNDGTRSDGHAPLIPHRMSVQDYSNVMGEKGNFMLYPDPYPLFNPDMMIRPRAAQTQHGMHDIDLGHGHAHLQLPVPSPFGRSYAPSTPSIYPASLPGESDVAVAGHEADNLNSFNHEPKQTQAPGKRDLHVAPTIVVPPRPPRSQLRESARNVEFAPLTPPDSVASNSLSSKPPSPISPVTESYPRDVLTRRTLLDVSTY</sequence>
<organism evidence="3 4">
    <name type="scientific">Psilocybe cf. subviscida</name>
    <dbReference type="NCBI Taxonomy" id="2480587"/>
    <lineage>
        <taxon>Eukaryota</taxon>
        <taxon>Fungi</taxon>
        <taxon>Dikarya</taxon>
        <taxon>Basidiomycota</taxon>
        <taxon>Agaricomycotina</taxon>
        <taxon>Agaricomycetes</taxon>
        <taxon>Agaricomycetidae</taxon>
        <taxon>Agaricales</taxon>
        <taxon>Agaricineae</taxon>
        <taxon>Strophariaceae</taxon>
        <taxon>Psilocybe</taxon>
    </lineage>
</organism>
<evidence type="ECO:0000256" key="2">
    <source>
        <dbReference type="SAM" id="Phobius"/>
    </source>
</evidence>
<keyword evidence="2" id="KW-0812">Transmembrane</keyword>
<dbReference type="OrthoDB" id="3250803at2759"/>
<dbReference type="EMBL" id="JAACJJ010000056">
    <property type="protein sequence ID" value="KAF5313041.1"/>
    <property type="molecule type" value="Genomic_DNA"/>
</dbReference>
<feature type="compositionally biased region" description="Low complexity" evidence="1">
    <location>
        <begin position="87"/>
        <end position="104"/>
    </location>
</feature>
<feature type="compositionally biased region" description="Low complexity" evidence="1">
    <location>
        <begin position="27"/>
        <end position="66"/>
    </location>
</feature>
<evidence type="ECO:0000313" key="4">
    <source>
        <dbReference type="Proteomes" id="UP000567179"/>
    </source>
</evidence>
<feature type="region of interest" description="Disordered" evidence="1">
    <location>
        <begin position="378"/>
        <end position="448"/>
    </location>
</feature>
<feature type="compositionally biased region" description="Pro residues" evidence="1">
    <location>
        <begin position="67"/>
        <end position="79"/>
    </location>
</feature>
<keyword evidence="2" id="KW-0472">Membrane</keyword>
<feature type="compositionally biased region" description="Polar residues" evidence="1">
    <location>
        <begin position="378"/>
        <end position="387"/>
    </location>
</feature>
<keyword evidence="2" id="KW-1133">Transmembrane helix</keyword>
<keyword evidence="4" id="KW-1185">Reference proteome</keyword>
<proteinExistence type="predicted"/>
<feature type="region of interest" description="Disordered" evidence="1">
    <location>
        <begin position="1"/>
        <end position="104"/>
    </location>
</feature>
<feature type="compositionally biased region" description="Low complexity" evidence="1">
    <location>
        <begin position="427"/>
        <end position="436"/>
    </location>
</feature>
<gene>
    <name evidence="3" type="ORF">D9619_003557</name>
</gene>
<feature type="compositionally biased region" description="Polar residues" evidence="1">
    <location>
        <begin position="1"/>
        <end position="12"/>
    </location>
</feature>
<name>A0A8H5AY15_9AGAR</name>
<dbReference type="AlphaFoldDB" id="A0A8H5AY15"/>
<reference evidence="3 4" key="1">
    <citation type="journal article" date="2020" name="ISME J.">
        <title>Uncovering the hidden diversity of litter-decomposition mechanisms in mushroom-forming fungi.</title>
        <authorList>
            <person name="Floudas D."/>
            <person name="Bentzer J."/>
            <person name="Ahren D."/>
            <person name="Johansson T."/>
            <person name="Persson P."/>
            <person name="Tunlid A."/>
        </authorList>
    </citation>
    <scope>NUCLEOTIDE SEQUENCE [LARGE SCALE GENOMIC DNA]</scope>
    <source>
        <strain evidence="3 4">CBS 101986</strain>
    </source>
</reference>